<dbReference type="OrthoDB" id="241524at2759"/>
<dbReference type="Proteomes" id="UP000192257">
    <property type="component" value="Unassembled WGS sequence"/>
</dbReference>
<comment type="caution">
    <text evidence="1">The sequence shown here is derived from an EMBL/GenBank/DDBJ whole genome shotgun (WGS) entry which is preliminary data.</text>
</comment>
<name>A0A1X0NX46_9TRYP</name>
<accession>A0A1X0NX46</accession>
<protein>
    <submittedName>
        <fullName evidence="1">Uncharacterized protein</fullName>
    </submittedName>
</protein>
<evidence type="ECO:0000313" key="2">
    <source>
        <dbReference type="Proteomes" id="UP000192257"/>
    </source>
</evidence>
<keyword evidence="2" id="KW-1185">Reference proteome</keyword>
<organism evidence="1 2">
    <name type="scientific">Trypanosoma theileri</name>
    <dbReference type="NCBI Taxonomy" id="67003"/>
    <lineage>
        <taxon>Eukaryota</taxon>
        <taxon>Discoba</taxon>
        <taxon>Euglenozoa</taxon>
        <taxon>Kinetoplastea</taxon>
        <taxon>Metakinetoplastina</taxon>
        <taxon>Trypanosomatida</taxon>
        <taxon>Trypanosomatidae</taxon>
        <taxon>Trypanosoma</taxon>
    </lineage>
</organism>
<dbReference type="AlphaFoldDB" id="A0A1X0NX46"/>
<sequence>MPDGDSLVASLAPPAVNVNIPLPSVDAAATGVSDARSDDVSCEHLRLIARCMSRTLLRHPQLPSFHNDPRAMYTALHDFFTQWSARQQRAAALALSTAQVMSLLQYGESAIRRAAVAGSTLARAQTAAELVAASPLIAVEALTRELQCLPVRVVLTPVAEVLELARFLDDAQQLRTPFGAVNLVHIVAIGASLSPAPDMKTLLLRVAAGLEHHLLCAAIFHEWSLIDKINSEGLRTLSQALQQAPCDGQTVDVVASLLATSSIEGLGSGPADPAAVTAVAPGSGVERSSRRSGSSWYPDVLQERCGTVSPAGMCDGGSMSSSKRSESPVSVLELVEGSGDEASGTVDLEFWRRLCS</sequence>
<evidence type="ECO:0000313" key="1">
    <source>
        <dbReference type="EMBL" id="ORC89277.1"/>
    </source>
</evidence>
<dbReference type="EMBL" id="NBCO01000013">
    <property type="protein sequence ID" value="ORC89277.1"/>
    <property type="molecule type" value="Genomic_DNA"/>
</dbReference>
<proteinExistence type="predicted"/>
<reference evidence="1 2" key="1">
    <citation type="submission" date="2017-03" db="EMBL/GenBank/DDBJ databases">
        <title>An alternative strategy for trypanosome survival in the mammalian bloodstream revealed through genome and transcriptome analysis of the ubiquitous bovine parasite Trypanosoma (Megatrypanum) theileri.</title>
        <authorList>
            <person name="Kelly S."/>
            <person name="Ivens A."/>
            <person name="Mott A."/>
            <person name="O'Neill E."/>
            <person name="Emms D."/>
            <person name="Macleod O."/>
            <person name="Voorheis P."/>
            <person name="Matthews J."/>
            <person name="Matthews K."/>
            <person name="Carrington M."/>
        </authorList>
    </citation>
    <scope>NUCLEOTIDE SEQUENCE [LARGE SCALE GENOMIC DNA]</scope>
    <source>
        <strain evidence="1">Edinburgh</strain>
    </source>
</reference>
<dbReference type="VEuPathDB" id="TriTrypDB:TM35_000132810"/>
<dbReference type="GeneID" id="39985277"/>
<gene>
    <name evidence="1" type="ORF">TM35_000132810</name>
</gene>
<dbReference type="RefSeq" id="XP_028883343.1">
    <property type="nucleotide sequence ID" value="XM_029025497.1"/>
</dbReference>